<dbReference type="Gene3D" id="3.40.50.12780">
    <property type="entry name" value="N-terminal domain of ligase-like"/>
    <property type="match status" value="1"/>
</dbReference>
<dbReference type="GO" id="GO:0004467">
    <property type="term" value="F:long-chain fatty acid-CoA ligase activity"/>
    <property type="evidence" value="ECO:0007669"/>
    <property type="project" value="UniProtKB-EC"/>
</dbReference>
<dbReference type="InterPro" id="IPR045851">
    <property type="entry name" value="AMP-bd_C_sf"/>
</dbReference>
<proteinExistence type="inferred from homology"/>
<dbReference type="EC" id="6.2.1.3" evidence="5"/>
<evidence type="ECO:0000256" key="1">
    <source>
        <dbReference type="ARBA" id="ARBA00006432"/>
    </source>
</evidence>
<dbReference type="InterPro" id="IPR020845">
    <property type="entry name" value="AMP-binding_CS"/>
</dbReference>
<dbReference type="EMBL" id="UOEC01000008">
    <property type="protein sequence ID" value="VAV86568.1"/>
    <property type="molecule type" value="Genomic_DNA"/>
</dbReference>
<accession>A0A3B0RER6</accession>
<dbReference type="Pfam" id="PF00501">
    <property type="entry name" value="AMP-binding"/>
    <property type="match status" value="1"/>
</dbReference>
<keyword evidence="2 5" id="KW-0436">Ligase</keyword>
<organism evidence="5">
    <name type="scientific">hydrothermal vent metagenome</name>
    <dbReference type="NCBI Taxonomy" id="652676"/>
    <lineage>
        <taxon>unclassified sequences</taxon>
        <taxon>metagenomes</taxon>
        <taxon>ecological metagenomes</taxon>
    </lineage>
</organism>
<dbReference type="InterPro" id="IPR025110">
    <property type="entry name" value="AMP-bd_C"/>
</dbReference>
<reference evidence="5" key="1">
    <citation type="submission" date="2018-06" db="EMBL/GenBank/DDBJ databases">
        <authorList>
            <person name="Zhirakovskaya E."/>
        </authorList>
    </citation>
    <scope>NUCLEOTIDE SEQUENCE</scope>
</reference>
<evidence type="ECO:0000259" key="3">
    <source>
        <dbReference type="Pfam" id="PF00501"/>
    </source>
</evidence>
<sequence>MNQQDSTSLCDVKSLIEFQASRRGEQVFLIDPSKRRKITYRDLLNLVQHIASNVRSLGARPGDNIAYALSNGSDCAIVILALLYGGYRATAVNLVAGPGTIAHVLEHSQSKFVITQPAHVQLLDQSLGSKTDLLPKLYPNQLLSRPVNGFANDNSKTISESDDGLLMYTSGTTGKPKGVVLTHGNLVAGGNNAAIAHELSPQDRALCVLPLYHINGLCVTLMGPLVSGGSVVLPEKFSASSFWHQVGADNCSWFSVVPTQISYLLHEKNSKNAMDMNLEKVRFGRSASAPLSPDVQTAFEKRFGIPIIETMGLTETAAQILSNPLPPGTRKTGSPGIPVGNEVIIADKNQKELKPGQEGEILVRGPNVMRMYLKDAAATKSSLTPDRWFRTGDLGRMDEDGYFFVTGRLRELIIKGGENIAPREIDEALYAHGDVIEAAAFACPCENYGQTIQAAVKVNARSQVSENELLEFCRHRLGQVKTPDRIHFLQELPKGPSGKIQRSKIIDIL</sequence>
<dbReference type="AlphaFoldDB" id="A0A3B0RER6"/>
<evidence type="ECO:0000313" key="5">
    <source>
        <dbReference type="EMBL" id="VAV86568.1"/>
    </source>
</evidence>
<dbReference type="SUPFAM" id="SSF56801">
    <property type="entry name" value="Acetyl-CoA synthetase-like"/>
    <property type="match status" value="1"/>
</dbReference>
<dbReference type="GO" id="GO:0031956">
    <property type="term" value="F:medium-chain fatty acid-CoA ligase activity"/>
    <property type="evidence" value="ECO:0007669"/>
    <property type="project" value="TreeGrafter"/>
</dbReference>
<dbReference type="PANTHER" id="PTHR43201:SF5">
    <property type="entry name" value="MEDIUM-CHAIN ACYL-COA LIGASE ACSF2, MITOCHONDRIAL"/>
    <property type="match status" value="1"/>
</dbReference>
<feature type="domain" description="AMP-binding enzyme C-terminal" evidence="4">
    <location>
        <begin position="424"/>
        <end position="499"/>
    </location>
</feature>
<comment type="similarity">
    <text evidence="1">Belongs to the ATP-dependent AMP-binding enzyme family.</text>
</comment>
<dbReference type="InterPro" id="IPR000873">
    <property type="entry name" value="AMP-dep_synth/lig_dom"/>
</dbReference>
<feature type="domain" description="AMP-dependent synthetase/ligase" evidence="3">
    <location>
        <begin position="17"/>
        <end position="373"/>
    </location>
</feature>
<gene>
    <name evidence="5" type="ORF">MNBD_ALPHA08-2197</name>
</gene>
<dbReference type="Gene3D" id="3.30.300.30">
    <property type="match status" value="1"/>
</dbReference>
<dbReference type="Pfam" id="PF13193">
    <property type="entry name" value="AMP-binding_C"/>
    <property type="match status" value="1"/>
</dbReference>
<dbReference type="InterPro" id="IPR042099">
    <property type="entry name" value="ANL_N_sf"/>
</dbReference>
<dbReference type="PROSITE" id="PS00455">
    <property type="entry name" value="AMP_BINDING"/>
    <property type="match status" value="1"/>
</dbReference>
<dbReference type="PANTHER" id="PTHR43201">
    <property type="entry name" value="ACYL-COA SYNTHETASE"/>
    <property type="match status" value="1"/>
</dbReference>
<protein>
    <submittedName>
        <fullName evidence="5">Long-chain-fatty-acid--CoA ligase</fullName>
        <ecNumber evidence="5">6.2.1.3</ecNumber>
    </submittedName>
</protein>
<evidence type="ECO:0000259" key="4">
    <source>
        <dbReference type="Pfam" id="PF13193"/>
    </source>
</evidence>
<name>A0A3B0RER6_9ZZZZ</name>
<evidence type="ECO:0000256" key="2">
    <source>
        <dbReference type="ARBA" id="ARBA00022598"/>
    </source>
</evidence>